<dbReference type="SMART" id="SM00020">
    <property type="entry name" value="Tryp_SPc"/>
    <property type="match status" value="1"/>
</dbReference>
<keyword evidence="4" id="KW-0812">Transmembrane</keyword>
<dbReference type="EMBL" id="JWLZ01000188">
    <property type="protein sequence ID" value="KHT61860.1"/>
    <property type="molecule type" value="Genomic_DNA"/>
</dbReference>
<dbReference type="Proteomes" id="UP000031278">
    <property type="component" value="Unassembled WGS sequence"/>
</dbReference>
<organism evidence="6 7">
    <name type="scientific">Photobacterium gaetbulicola</name>
    <dbReference type="NCBI Taxonomy" id="1295392"/>
    <lineage>
        <taxon>Bacteria</taxon>
        <taxon>Pseudomonadati</taxon>
        <taxon>Pseudomonadota</taxon>
        <taxon>Gammaproteobacteria</taxon>
        <taxon>Vibrionales</taxon>
        <taxon>Vibrionaceae</taxon>
        <taxon>Photobacterium</taxon>
    </lineage>
</organism>
<dbReference type="RefSeq" id="WP_039466548.1">
    <property type="nucleotide sequence ID" value="NZ_JWLZ01000188.1"/>
</dbReference>
<keyword evidence="1" id="KW-1015">Disulfide bond</keyword>
<evidence type="ECO:0000256" key="4">
    <source>
        <dbReference type="SAM" id="Phobius"/>
    </source>
</evidence>
<dbReference type="Gene3D" id="2.40.10.10">
    <property type="entry name" value="Trypsin-like serine proteases"/>
    <property type="match status" value="1"/>
</dbReference>
<accession>A0A0B9GAD4</accession>
<evidence type="ECO:0000259" key="5">
    <source>
        <dbReference type="PROSITE" id="PS50240"/>
    </source>
</evidence>
<dbReference type="InterPro" id="IPR001314">
    <property type="entry name" value="Peptidase_S1A"/>
</dbReference>
<keyword evidence="4" id="KW-0472">Membrane</keyword>
<keyword evidence="2" id="KW-0378">Hydrolase</keyword>
<keyword evidence="2" id="KW-0720">Serine protease</keyword>
<dbReference type="PROSITE" id="PS00135">
    <property type="entry name" value="TRYPSIN_SER"/>
    <property type="match status" value="1"/>
</dbReference>
<dbReference type="PROSITE" id="PS00134">
    <property type="entry name" value="TRYPSIN_HIS"/>
    <property type="match status" value="1"/>
</dbReference>
<dbReference type="InterPro" id="IPR033116">
    <property type="entry name" value="TRYPSIN_SER"/>
</dbReference>
<comment type="caution">
    <text evidence="6">The sequence shown here is derived from an EMBL/GenBank/DDBJ whole genome shotgun (WGS) entry which is preliminary data.</text>
</comment>
<evidence type="ECO:0000256" key="1">
    <source>
        <dbReference type="ARBA" id="ARBA00023157"/>
    </source>
</evidence>
<dbReference type="SUPFAM" id="SSF50494">
    <property type="entry name" value="Trypsin-like serine proteases"/>
    <property type="match status" value="1"/>
</dbReference>
<protein>
    <recommendedName>
        <fullName evidence="5">Peptidase S1 domain-containing protein</fullName>
    </recommendedName>
</protein>
<evidence type="ECO:0000313" key="7">
    <source>
        <dbReference type="Proteomes" id="UP000031278"/>
    </source>
</evidence>
<dbReference type="PROSITE" id="PS50240">
    <property type="entry name" value="TRYPSIN_DOM"/>
    <property type="match status" value="1"/>
</dbReference>
<evidence type="ECO:0000256" key="2">
    <source>
        <dbReference type="RuleBase" id="RU363034"/>
    </source>
</evidence>
<dbReference type="InterPro" id="IPR001254">
    <property type="entry name" value="Trypsin_dom"/>
</dbReference>
<gene>
    <name evidence="6" type="ORF">RJ45_20215</name>
</gene>
<dbReference type="InterPro" id="IPR051487">
    <property type="entry name" value="Ser/Thr_Proteases_Immune/Dev"/>
</dbReference>
<dbReference type="CDD" id="cd00190">
    <property type="entry name" value="Tryp_SPc"/>
    <property type="match status" value="1"/>
</dbReference>
<name>A0A0B9GAD4_9GAMM</name>
<dbReference type="PRINTS" id="PR00722">
    <property type="entry name" value="CHYMOTRYPSIN"/>
</dbReference>
<feature type="compositionally biased region" description="Gly residues" evidence="3">
    <location>
        <begin position="346"/>
        <end position="357"/>
    </location>
</feature>
<dbReference type="AlphaFoldDB" id="A0A0B9GAD4"/>
<dbReference type="PANTHER" id="PTHR24256">
    <property type="entry name" value="TRYPTASE-RELATED"/>
    <property type="match status" value="1"/>
</dbReference>
<feature type="domain" description="Peptidase S1" evidence="5">
    <location>
        <begin position="29"/>
        <end position="329"/>
    </location>
</feature>
<evidence type="ECO:0000313" key="6">
    <source>
        <dbReference type="EMBL" id="KHT61860.1"/>
    </source>
</evidence>
<feature type="region of interest" description="Disordered" evidence="3">
    <location>
        <begin position="336"/>
        <end position="368"/>
    </location>
</feature>
<evidence type="ECO:0000256" key="3">
    <source>
        <dbReference type="SAM" id="MobiDB-lite"/>
    </source>
</evidence>
<dbReference type="InterPro" id="IPR043504">
    <property type="entry name" value="Peptidase_S1_PA_chymotrypsin"/>
</dbReference>
<reference evidence="6 7" key="1">
    <citation type="submission" date="2014-12" db="EMBL/GenBank/DDBJ databases">
        <title>Genome sequencing of Photobacterium gaetbulicola AD005a.</title>
        <authorList>
            <person name="Adrian T.G.S."/>
            <person name="Chan K.G."/>
        </authorList>
    </citation>
    <scope>NUCLEOTIDE SEQUENCE [LARGE SCALE GENOMIC DNA]</scope>
    <source>
        <strain evidence="6 7">AD005a</strain>
    </source>
</reference>
<proteinExistence type="predicted"/>
<dbReference type="InterPro" id="IPR009003">
    <property type="entry name" value="Peptidase_S1_PA"/>
</dbReference>
<dbReference type="Pfam" id="PF00089">
    <property type="entry name" value="Trypsin"/>
    <property type="match status" value="1"/>
</dbReference>
<sequence length="408" mass="43157">MKGIWGGGLVGLLMSISAIGHGADIESYVVGGTPARPGDDLRWMASLRNTTADTSHFCGGSIVNERWVLTAAHCVVQGDIGNEYTVPPNNLAVMVGTLGSEVTDPSDLYQVSHVVVHPDYSPYAVISITVDDDGKEIKEVSQLALDNDVALLRVNRSFPFPKVSSIKLANSQVAQRLESKLSSEWNEASRPENVMVSGWGSTKSDGTGISETLMQANLSYLPIADCFNLLERGNEAHYIIDSPSNLTKVCALPPDVLFDQNGAPLNYGPDSCKGDSGGPLVTKNFDGDWVQLGIVSGGPVGSPVCGAYLRPGFYARVGNYYEWIEDNVGTIPEAPVTNPDFIEGGSNEGEGGSGSEPGDGKTDEDCNPNVSGISPNNCALIADGGGGAMTLFALACLLILLYRTNRHD</sequence>
<dbReference type="InterPro" id="IPR018114">
    <property type="entry name" value="TRYPSIN_HIS"/>
</dbReference>
<dbReference type="GO" id="GO:0006508">
    <property type="term" value="P:proteolysis"/>
    <property type="evidence" value="ECO:0007669"/>
    <property type="project" value="UniProtKB-KW"/>
</dbReference>
<dbReference type="GO" id="GO:0004252">
    <property type="term" value="F:serine-type endopeptidase activity"/>
    <property type="evidence" value="ECO:0007669"/>
    <property type="project" value="InterPro"/>
</dbReference>
<keyword evidence="4" id="KW-1133">Transmembrane helix</keyword>
<feature type="transmembrane region" description="Helical" evidence="4">
    <location>
        <begin position="379"/>
        <end position="402"/>
    </location>
</feature>
<keyword evidence="2" id="KW-0645">Protease</keyword>